<evidence type="ECO:0000313" key="2">
    <source>
        <dbReference type="Proteomes" id="UP000473681"/>
    </source>
</evidence>
<name>A0A846JTT1_CLOBO</name>
<reference evidence="1 2" key="1">
    <citation type="submission" date="2019-04" db="EMBL/GenBank/DDBJ databases">
        <title>Genome sequencing of Clostridium botulinum Groups I-IV and Clostridium butyricum.</title>
        <authorList>
            <person name="Brunt J."/>
            <person name="Van Vliet A.H.M."/>
            <person name="Stringer S.C."/>
            <person name="Carter A.T."/>
            <person name="Peck M.W."/>
        </authorList>
    </citation>
    <scope>NUCLEOTIDE SEQUENCE [LARGE SCALE GENOMIC DNA]</scope>
    <source>
        <strain evidence="1 2">CB-K-33E</strain>
    </source>
</reference>
<sequence length="118" mass="14274">MQQKIKIKFIKDNTNLNKDFVIGSVFEVFTEHENNYIIFHDDVYYGPFKSNCIIENKEYSNKEIIELWRDMEDVPTDENSEIIESDYFIWKRGTLVSEIWSWFNKNYSKGLKELWLDA</sequence>
<dbReference type="AlphaFoldDB" id="A0A846JTT1"/>
<dbReference type="EMBL" id="SWVK01000023">
    <property type="protein sequence ID" value="NFN36416.1"/>
    <property type="molecule type" value="Genomic_DNA"/>
</dbReference>
<protein>
    <submittedName>
        <fullName evidence="1">Uncharacterized protein</fullName>
    </submittedName>
</protein>
<accession>A0A846JTT1</accession>
<evidence type="ECO:0000313" key="1">
    <source>
        <dbReference type="EMBL" id="NFN36416.1"/>
    </source>
</evidence>
<organism evidence="1 2">
    <name type="scientific">Clostridium botulinum</name>
    <dbReference type="NCBI Taxonomy" id="1491"/>
    <lineage>
        <taxon>Bacteria</taxon>
        <taxon>Bacillati</taxon>
        <taxon>Bacillota</taxon>
        <taxon>Clostridia</taxon>
        <taxon>Eubacteriales</taxon>
        <taxon>Clostridiaceae</taxon>
        <taxon>Clostridium</taxon>
    </lineage>
</organism>
<proteinExistence type="predicted"/>
<gene>
    <name evidence="1" type="ORF">FDB51_15130</name>
</gene>
<dbReference type="Proteomes" id="UP000473681">
    <property type="component" value="Unassembled WGS sequence"/>
</dbReference>
<comment type="caution">
    <text evidence="1">The sequence shown here is derived from an EMBL/GenBank/DDBJ whole genome shotgun (WGS) entry which is preliminary data.</text>
</comment>